<dbReference type="Pfam" id="PF00583">
    <property type="entry name" value="Acetyltransf_1"/>
    <property type="match status" value="1"/>
</dbReference>
<sequence>MILRRLRDSRADAEAVRTVATAAFGDGTFGGAPEDRRAVRFVRRVRHLVTTDPDGCWLAEDDAGRPLGAALACLRENVWGLSLFAVAPRAQGKGAGTELMRRVAEYGRGVLRGMICARPHPAATRLYRAAGFTLHPTMRLTGAVDAGRLAAPDGPAIEGGAAHRDLMDSVDRRVRGAAHGPDHTELLRHCRVVVADDLAGSGYCYLDDSGRVELLAATSRRIAVRLLGSALLSLPPGVAASVRHLTAEQEWAVDVGLSAGLDLSADGFLCLRGMRPPAPYLPSVQYL</sequence>
<dbReference type="CDD" id="cd04301">
    <property type="entry name" value="NAT_SF"/>
    <property type="match status" value="1"/>
</dbReference>
<dbReference type="EMBL" id="CP021121">
    <property type="protein sequence ID" value="ARQ71196.1"/>
    <property type="molecule type" value="Genomic_DNA"/>
</dbReference>
<dbReference type="Gene3D" id="3.40.630.30">
    <property type="match status" value="1"/>
</dbReference>
<dbReference type="SUPFAM" id="SSF55729">
    <property type="entry name" value="Acyl-CoA N-acyltransferases (Nat)"/>
    <property type="match status" value="1"/>
</dbReference>
<dbReference type="Proteomes" id="UP000194218">
    <property type="component" value="Chromosome"/>
</dbReference>
<dbReference type="GO" id="GO:0016747">
    <property type="term" value="F:acyltransferase activity, transferring groups other than amino-acyl groups"/>
    <property type="evidence" value="ECO:0007669"/>
    <property type="project" value="InterPro"/>
</dbReference>
<protein>
    <submittedName>
        <fullName evidence="2">GNAT family N-acetyltransferase</fullName>
    </submittedName>
</protein>
<dbReference type="KEGG" id="smao:CAG99_22350"/>
<evidence type="ECO:0000259" key="1">
    <source>
        <dbReference type="PROSITE" id="PS51186"/>
    </source>
</evidence>
<dbReference type="RefSeq" id="WP_086161037.1">
    <property type="nucleotide sequence ID" value="NZ_CP021121.1"/>
</dbReference>
<dbReference type="InterPro" id="IPR016181">
    <property type="entry name" value="Acyl_CoA_acyltransferase"/>
</dbReference>
<dbReference type="InterPro" id="IPR000182">
    <property type="entry name" value="GNAT_dom"/>
</dbReference>
<dbReference type="OrthoDB" id="3767306at2"/>
<keyword evidence="3" id="KW-1185">Reference proteome</keyword>
<dbReference type="PROSITE" id="PS51186">
    <property type="entry name" value="GNAT"/>
    <property type="match status" value="1"/>
</dbReference>
<name>A0A1W7D2F7_9ACTN</name>
<dbReference type="AlphaFoldDB" id="A0A1W7D2F7"/>
<gene>
    <name evidence="2" type="ORF">CAG99_22350</name>
</gene>
<evidence type="ECO:0000313" key="2">
    <source>
        <dbReference type="EMBL" id="ARQ71196.1"/>
    </source>
</evidence>
<reference evidence="2 3" key="1">
    <citation type="submission" date="2017-05" db="EMBL/GenBank/DDBJ databases">
        <title>Complete genome sequence of Streptomyces sp. SCSIO 03032 revealed the diverse biosynthetic pathways for its bioactive secondary metabolites.</title>
        <authorList>
            <person name="Ma L."/>
            <person name="Zhu Y."/>
            <person name="Zhang W."/>
            <person name="Zhang G."/>
            <person name="Tian X."/>
            <person name="Zhang S."/>
            <person name="Zhang C."/>
        </authorList>
    </citation>
    <scope>NUCLEOTIDE SEQUENCE [LARGE SCALE GENOMIC DNA]</scope>
    <source>
        <strain evidence="2 3">SCSIO 03032</strain>
    </source>
</reference>
<organism evidence="2 3">
    <name type="scientific">Streptomyces marincola</name>
    <dbReference type="NCBI Taxonomy" id="2878388"/>
    <lineage>
        <taxon>Bacteria</taxon>
        <taxon>Bacillati</taxon>
        <taxon>Actinomycetota</taxon>
        <taxon>Actinomycetes</taxon>
        <taxon>Kitasatosporales</taxon>
        <taxon>Streptomycetaceae</taxon>
        <taxon>Streptomyces</taxon>
    </lineage>
</organism>
<feature type="domain" description="N-acetyltransferase" evidence="1">
    <location>
        <begin position="1"/>
        <end position="151"/>
    </location>
</feature>
<accession>A0A1W7D2F7</accession>
<evidence type="ECO:0000313" key="3">
    <source>
        <dbReference type="Proteomes" id="UP000194218"/>
    </source>
</evidence>
<keyword evidence="2" id="KW-0808">Transferase</keyword>
<proteinExistence type="predicted"/>